<keyword evidence="1" id="KW-0132">Cell division</keyword>
<feature type="non-terminal residue" evidence="1">
    <location>
        <position position="1"/>
    </location>
</feature>
<sequence length="25" mass="2641">DATVDFADLAEEVMGNVADIEDDVS</sequence>
<proteinExistence type="predicted"/>
<evidence type="ECO:0000313" key="1">
    <source>
        <dbReference type="EMBL" id="VAW24751.1"/>
    </source>
</evidence>
<keyword evidence="1" id="KW-0131">Cell cycle</keyword>
<dbReference type="EMBL" id="UOER01000298">
    <property type="protein sequence ID" value="VAW24751.1"/>
    <property type="molecule type" value="Genomic_DNA"/>
</dbReference>
<name>A0A3B0U155_9ZZZZ</name>
<reference evidence="1" key="1">
    <citation type="submission" date="2018-06" db="EMBL/GenBank/DDBJ databases">
        <authorList>
            <person name="Zhirakovskaya E."/>
        </authorList>
    </citation>
    <scope>NUCLEOTIDE SEQUENCE</scope>
</reference>
<dbReference type="AlphaFoldDB" id="A0A3B0U155"/>
<protein>
    <submittedName>
        <fullName evidence="1">Cell division protein MraZ</fullName>
    </submittedName>
</protein>
<accession>A0A3B0U155</accession>
<dbReference type="GO" id="GO:0051301">
    <property type="term" value="P:cell division"/>
    <property type="evidence" value="ECO:0007669"/>
    <property type="project" value="UniProtKB-KW"/>
</dbReference>
<organism evidence="1">
    <name type="scientific">hydrothermal vent metagenome</name>
    <dbReference type="NCBI Taxonomy" id="652676"/>
    <lineage>
        <taxon>unclassified sequences</taxon>
        <taxon>metagenomes</taxon>
        <taxon>ecological metagenomes</taxon>
    </lineage>
</organism>
<gene>
    <name evidence="1" type="ORF">MNBD_BACTEROID04-906</name>
</gene>